<dbReference type="InterPro" id="IPR024079">
    <property type="entry name" value="MetalloPept_cat_dom_sf"/>
</dbReference>
<dbReference type="GO" id="GO:0008270">
    <property type="term" value="F:zinc ion binding"/>
    <property type="evidence" value="ECO:0007669"/>
    <property type="project" value="TreeGrafter"/>
</dbReference>
<sequence length="292" mass="32390">MLSKISLSLITQALLVVSGPLFETAAPLSFDQTQKHTKSYDWTAGYIGDFTLHSSCNATQKHELLRGLNDAVNLAKHAKEHILVHGNDSPIYQKYFGNVPTGAVLGWFEKIATANRKGAIFRCDDPDLNCRTQKNWAGHYRGQNASSETVICETSFHTRLPLEALCMRGFDIATGKINRYWGADLLHRLYHLDKFGEGAITHITHSYQTTLNLAASENYLQAATNTDSLLYFAMDSYAFDISNPGEGCTGIAPKEIHEHAHSNPHKHSATADKKTYCHTHSDGEVHCHYGGN</sequence>
<feature type="domain" description="Putative peptidase" evidence="2">
    <location>
        <begin position="11"/>
        <end position="250"/>
    </location>
</feature>
<dbReference type="PANTHER" id="PTHR39399">
    <property type="entry name" value="PROTEIN ZPS1"/>
    <property type="match status" value="1"/>
</dbReference>
<dbReference type="EMBL" id="MCBS01019795">
    <property type="protein sequence ID" value="RKF79965.1"/>
    <property type="molecule type" value="Genomic_DNA"/>
</dbReference>
<dbReference type="AlphaFoldDB" id="A0A420IZM1"/>
<reference evidence="3 4" key="1">
    <citation type="journal article" date="2018" name="BMC Genomics">
        <title>Comparative genome analyses reveal sequence features reflecting distinct modes of host-adaptation between dicot and monocot powdery mildew.</title>
        <authorList>
            <person name="Wu Y."/>
            <person name="Ma X."/>
            <person name="Pan Z."/>
            <person name="Kale S.D."/>
            <person name="Song Y."/>
            <person name="King H."/>
            <person name="Zhang Q."/>
            <person name="Presley C."/>
            <person name="Deng X."/>
            <person name="Wei C.I."/>
            <person name="Xiao S."/>
        </authorList>
    </citation>
    <scope>NUCLEOTIDE SEQUENCE [LARGE SCALE GENOMIC DNA]</scope>
    <source>
        <strain evidence="3">UMSG1</strain>
    </source>
</reference>
<name>A0A420IZM1_9PEZI</name>
<evidence type="ECO:0000259" key="2">
    <source>
        <dbReference type="Pfam" id="PF13933"/>
    </source>
</evidence>
<feature type="chain" id="PRO_5019390510" evidence="1">
    <location>
        <begin position="19"/>
        <end position="292"/>
    </location>
</feature>
<keyword evidence="1" id="KW-0732">Signal</keyword>
<dbReference type="Pfam" id="PF13933">
    <property type="entry name" value="HRXXH"/>
    <property type="match status" value="1"/>
</dbReference>
<evidence type="ECO:0000256" key="1">
    <source>
        <dbReference type="SAM" id="SignalP"/>
    </source>
</evidence>
<dbReference type="GO" id="GO:0008237">
    <property type="term" value="F:metallopeptidase activity"/>
    <property type="evidence" value="ECO:0007669"/>
    <property type="project" value="InterPro"/>
</dbReference>
<dbReference type="SUPFAM" id="SSF55486">
    <property type="entry name" value="Metalloproteases ('zincins'), catalytic domain"/>
    <property type="match status" value="1"/>
</dbReference>
<dbReference type="GO" id="GO:0005178">
    <property type="term" value="F:integrin binding"/>
    <property type="evidence" value="ECO:0007669"/>
    <property type="project" value="TreeGrafter"/>
</dbReference>
<dbReference type="Gene3D" id="3.40.390.10">
    <property type="entry name" value="Collagenase (Catalytic Domain)"/>
    <property type="match status" value="1"/>
</dbReference>
<protein>
    <submittedName>
        <fullName evidence="3">Major allergen Asp f 2</fullName>
    </submittedName>
</protein>
<proteinExistence type="predicted"/>
<dbReference type="GO" id="GO:0005576">
    <property type="term" value="C:extracellular region"/>
    <property type="evidence" value="ECO:0007669"/>
    <property type="project" value="TreeGrafter"/>
</dbReference>
<feature type="signal peptide" evidence="1">
    <location>
        <begin position="1"/>
        <end position="18"/>
    </location>
</feature>
<evidence type="ECO:0000313" key="4">
    <source>
        <dbReference type="Proteomes" id="UP000285326"/>
    </source>
</evidence>
<comment type="caution">
    <text evidence="3">The sequence shown here is derived from an EMBL/GenBank/DDBJ whole genome shotgun (WGS) entry which is preliminary data.</text>
</comment>
<gene>
    <name evidence="3" type="ORF">GcM1_197001</name>
</gene>
<dbReference type="Proteomes" id="UP000285326">
    <property type="component" value="Unassembled WGS sequence"/>
</dbReference>
<dbReference type="PANTHER" id="PTHR39399:SF1">
    <property type="entry name" value="PROTEIN ZPS1"/>
    <property type="match status" value="1"/>
</dbReference>
<dbReference type="GO" id="GO:0009986">
    <property type="term" value="C:cell surface"/>
    <property type="evidence" value="ECO:0007669"/>
    <property type="project" value="TreeGrafter"/>
</dbReference>
<evidence type="ECO:0000313" key="3">
    <source>
        <dbReference type="EMBL" id="RKF79965.1"/>
    </source>
</evidence>
<accession>A0A420IZM1</accession>
<dbReference type="InterPro" id="IPR029482">
    <property type="entry name" value="HRXXH"/>
</dbReference>
<dbReference type="InterPro" id="IPR039124">
    <property type="entry name" value="PRA1-like"/>
</dbReference>
<organism evidence="3 4">
    <name type="scientific">Golovinomyces cichoracearum</name>
    <dbReference type="NCBI Taxonomy" id="62708"/>
    <lineage>
        <taxon>Eukaryota</taxon>
        <taxon>Fungi</taxon>
        <taxon>Dikarya</taxon>
        <taxon>Ascomycota</taxon>
        <taxon>Pezizomycotina</taxon>
        <taxon>Leotiomycetes</taxon>
        <taxon>Erysiphales</taxon>
        <taxon>Erysiphaceae</taxon>
        <taxon>Golovinomyces</taxon>
    </lineage>
</organism>
<dbReference type="GO" id="GO:0009277">
    <property type="term" value="C:fungal-type cell wall"/>
    <property type="evidence" value="ECO:0007669"/>
    <property type="project" value="TreeGrafter"/>
</dbReference>